<dbReference type="HOGENOM" id="CLU_1256164_0_0_1"/>
<evidence type="ECO:0000313" key="2">
    <source>
        <dbReference type="Proteomes" id="UP000053424"/>
    </source>
</evidence>
<organism evidence="1 2">
    <name type="scientific">Hebeloma cylindrosporum</name>
    <dbReference type="NCBI Taxonomy" id="76867"/>
    <lineage>
        <taxon>Eukaryota</taxon>
        <taxon>Fungi</taxon>
        <taxon>Dikarya</taxon>
        <taxon>Basidiomycota</taxon>
        <taxon>Agaricomycotina</taxon>
        <taxon>Agaricomycetes</taxon>
        <taxon>Agaricomycetidae</taxon>
        <taxon>Agaricales</taxon>
        <taxon>Agaricineae</taxon>
        <taxon>Hymenogastraceae</taxon>
        <taxon>Hebeloma</taxon>
    </lineage>
</organism>
<accession>A0A0C3BWI8</accession>
<dbReference type="OrthoDB" id="10263185at2759"/>
<reference evidence="2" key="2">
    <citation type="submission" date="2015-01" db="EMBL/GenBank/DDBJ databases">
        <title>Evolutionary Origins and Diversification of the Mycorrhizal Mutualists.</title>
        <authorList>
            <consortium name="DOE Joint Genome Institute"/>
            <consortium name="Mycorrhizal Genomics Consortium"/>
            <person name="Kohler A."/>
            <person name="Kuo A."/>
            <person name="Nagy L.G."/>
            <person name="Floudas D."/>
            <person name="Copeland A."/>
            <person name="Barry K.W."/>
            <person name="Cichocki N."/>
            <person name="Veneault-Fourrey C."/>
            <person name="LaButti K."/>
            <person name="Lindquist E.A."/>
            <person name="Lipzen A."/>
            <person name="Lundell T."/>
            <person name="Morin E."/>
            <person name="Murat C."/>
            <person name="Riley R."/>
            <person name="Ohm R."/>
            <person name="Sun H."/>
            <person name="Tunlid A."/>
            <person name="Henrissat B."/>
            <person name="Grigoriev I.V."/>
            <person name="Hibbett D.S."/>
            <person name="Martin F."/>
        </authorList>
    </citation>
    <scope>NUCLEOTIDE SEQUENCE [LARGE SCALE GENOMIC DNA]</scope>
    <source>
        <strain evidence="2">h7</strain>
    </source>
</reference>
<sequence length="220" mass="24914">MLAIIITNGKLERPGGGQMAKVVKAWIWDRLQIYVDYLGGLLQDEGKFLRKRKSGTPKSDGDPSRMVGFWMGMFRGLFHDTWFSAHDDMIVTFFIETSFSISPPDRAFPKFYTSACNLARFVHQEALAIIIHSRLPPAAIVMVILFTYGKVKRHPPLMVMIDRLFETEINRRIKREAALAVGSTGKVFLDGEVQEAVDGDEEGSLACMTQRDFVGEFWAF</sequence>
<proteinExistence type="predicted"/>
<dbReference type="EMBL" id="KN831805">
    <property type="protein sequence ID" value="KIM36449.1"/>
    <property type="molecule type" value="Genomic_DNA"/>
</dbReference>
<dbReference type="Proteomes" id="UP000053424">
    <property type="component" value="Unassembled WGS sequence"/>
</dbReference>
<keyword evidence="2" id="KW-1185">Reference proteome</keyword>
<reference evidence="1 2" key="1">
    <citation type="submission" date="2014-04" db="EMBL/GenBank/DDBJ databases">
        <authorList>
            <consortium name="DOE Joint Genome Institute"/>
            <person name="Kuo A."/>
            <person name="Gay G."/>
            <person name="Dore J."/>
            <person name="Kohler A."/>
            <person name="Nagy L.G."/>
            <person name="Floudas D."/>
            <person name="Copeland A."/>
            <person name="Barry K.W."/>
            <person name="Cichocki N."/>
            <person name="Veneault-Fourrey C."/>
            <person name="LaButti K."/>
            <person name="Lindquist E.A."/>
            <person name="Lipzen A."/>
            <person name="Lundell T."/>
            <person name="Morin E."/>
            <person name="Murat C."/>
            <person name="Sun H."/>
            <person name="Tunlid A."/>
            <person name="Henrissat B."/>
            <person name="Grigoriev I.V."/>
            <person name="Hibbett D.S."/>
            <person name="Martin F."/>
            <person name="Nordberg H.P."/>
            <person name="Cantor M.N."/>
            <person name="Hua S.X."/>
        </authorList>
    </citation>
    <scope>NUCLEOTIDE SEQUENCE [LARGE SCALE GENOMIC DNA]</scope>
    <source>
        <strain evidence="2">h7</strain>
    </source>
</reference>
<protein>
    <recommendedName>
        <fullName evidence="3">CCAAT-binding factor domain-containing protein</fullName>
    </recommendedName>
</protein>
<name>A0A0C3BWI8_HEBCY</name>
<evidence type="ECO:0008006" key="3">
    <source>
        <dbReference type="Google" id="ProtNLM"/>
    </source>
</evidence>
<gene>
    <name evidence="1" type="ORF">M413DRAFT_31679</name>
</gene>
<dbReference type="AlphaFoldDB" id="A0A0C3BWI8"/>
<evidence type="ECO:0000313" key="1">
    <source>
        <dbReference type="EMBL" id="KIM36449.1"/>
    </source>
</evidence>
<dbReference type="STRING" id="686832.A0A0C3BWI8"/>